<gene>
    <name evidence="2" type="ordered locus">CLJ_B2518</name>
</gene>
<reference evidence="3" key="2">
    <citation type="submission" date="2008-05" db="EMBL/GenBank/DDBJ databases">
        <title>Genome sequence of Clostridium botulinum Ba4 strain 657.</title>
        <authorList>
            <person name="Shrivastava S."/>
            <person name="Brown J.L."/>
            <person name="Bruce D."/>
            <person name="Detter C."/>
            <person name="Munk C."/>
            <person name="Smith L.A."/>
            <person name="Smith T.J."/>
            <person name="Sutton G."/>
            <person name="Brettin T.S."/>
        </authorList>
    </citation>
    <scope>NUCLEOTIDE SEQUENCE [LARGE SCALE GENOMIC DNA]</scope>
    <source>
        <strain evidence="3">657 / Type Ba4</strain>
    </source>
</reference>
<organism evidence="2 3">
    <name type="scientific">Clostridium botulinum (strain 657 / Type Ba4)</name>
    <dbReference type="NCBI Taxonomy" id="515621"/>
    <lineage>
        <taxon>Bacteria</taxon>
        <taxon>Bacillati</taxon>
        <taxon>Bacillota</taxon>
        <taxon>Clostridia</taxon>
        <taxon>Eubacteriales</taxon>
        <taxon>Clostridiaceae</taxon>
        <taxon>Clostridium</taxon>
    </lineage>
</organism>
<evidence type="ECO:0000313" key="2">
    <source>
        <dbReference type="EMBL" id="ACQ53691.1"/>
    </source>
</evidence>
<feature type="domain" description="Bacterial Ig-like" evidence="1">
    <location>
        <begin position="128"/>
        <end position="184"/>
    </location>
</feature>
<sequence length="354" mass="41746">MKKIEHLIFIGIISLITLVPINVNADQFENNKVVPKNKVWKINFNREVKFDDNTKNSIQVLDEDNTKINVKLSLDNGNKSILIYPPNEGYKAGKYNLLIKDSIYSTKNKKLQKEVLMNFNVESDILEIKSYNIDVYEGTNYNLPKTVVVIFKDGTNKKVPVKWDHEYIDGSKSGKFIYYGIVDDTKDKAQININVKPMRTVYDLHDYLNKCYGSIDTPAGKVIFKYNILENNVEFNPYDIWVQTRISPYSQVKPTDLQHSIKISDEDKQKTMQILKELQVTMSKDILRYFPNKKIKGGYFDDGYRYEYIHEGYWSTSFFTWTNYNHNKGLDNYKNTHITEFNWFDRYDNYKLTY</sequence>
<proteinExistence type="predicted"/>
<evidence type="ECO:0000313" key="3">
    <source>
        <dbReference type="Proteomes" id="UP000002333"/>
    </source>
</evidence>
<reference evidence="2 3" key="1">
    <citation type="journal article" date="2007" name="PLoS ONE">
        <title>Analysis of the neurotoxin complex genes in Clostridium botulinum A1-A4 and B1 strains: BoNT/A3, /Ba4 and /B1 clusters are located within plasmids.</title>
        <authorList>
            <person name="Smith T.J."/>
            <person name="Hill K.K."/>
            <person name="Foley B.T."/>
            <person name="Detter J.C."/>
            <person name="Munk A.C."/>
            <person name="Bruce D.C."/>
            <person name="Doggett N.A."/>
            <person name="Smith L.A."/>
            <person name="Marks J.D."/>
            <person name="Xie G."/>
            <person name="Brettin T.S."/>
        </authorList>
    </citation>
    <scope>NUCLEOTIDE SEQUENCE [LARGE SCALE GENOMIC DNA]</scope>
    <source>
        <strain evidence="3">657 / Type Ba4</strain>
    </source>
</reference>
<dbReference type="EMBL" id="CP001083">
    <property type="protein sequence ID" value="ACQ53691.1"/>
    <property type="molecule type" value="Genomic_DNA"/>
</dbReference>
<dbReference type="Proteomes" id="UP000002333">
    <property type="component" value="Chromosome"/>
</dbReference>
<evidence type="ECO:0000259" key="1">
    <source>
        <dbReference type="Pfam" id="PF07532"/>
    </source>
</evidence>
<dbReference type="KEGG" id="cbi:CLJ_B2518"/>
<dbReference type="InterPro" id="IPR011081">
    <property type="entry name" value="Big_4"/>
</dbReference>
<name>A0A3F2ZRZ0_CLOB6</name>
<dbReference type="Pfam" id="PF07532">
    <property type="entry name" value="Big_4"/>
    <property type="match status" value="1"/>
</dbReference>
<dbReference type="AlphaFoldDB" id="A0A3F2ZRZ0"/>
<accession>A0A3F2ZRZ0</accession>
<protein>
    <submittedName>
        <fullName evidence="2">N-acetylmuramoyl-L-alanine amidase</fullName>
    </submittedName>
</protein>
<dbReference type="RefSeq" id="WP_012721016.1">
    <property type="nucleotide sequence ID" value="NC_012658.1"/>
</dbReference>